<evidence type="ECO:0000313" key="2">
    <source>
        <dbReference type="EMBL" id="OJT14902.1"/>
    </source>
</evidence>
<name>A0A1M2W564_TRAPU</name>
<keyword evidence="3" id="KW-1185">Reference proteome</keyword>
<dbReference type="EMBL" id="MNAD01000222">
    <property type="protein sequence ID" value="OJT14902.1"/>
    <property type="molecule type" value="Genomic_DNA"/>
</dbReference>
<evidence type="ECO:0000256" key="1">
    <source>
        <dbReference type="SAM" id="MobiDB-lite"/>
    </source>
</evidence>
<accession>A0A1M2W564</accession>
<gene>
    <name evidence="2" type="ORF">TRAPUB_8552</name>
</gene>
<dbReference type="Proteomes" id="UP000184267">
    <property type="component" value="Unassembled WGS sequence"/>
</dbReference>
<comment type="caution">
    <text evidence="2">The sequence shown here is derived from an EMBL/GenBank/DDBJ whole genome shotgun (WGS) entry which is preliminary data.</text>
</comment>
<protein>
    <submittedName>
        <fullName evidence="2">Uncharacterized protein</fullName>
    </submittedName>
</protein>
<feature type="region of interest" description="Disordered" evidence="1">
    <location>
        <begin position="58"/>
        <end position="80"/>
    </location>
</feature>
<dbReference type="AlphaFoldDB" id="A0A1M2W564"/>
<proteinExistence type="predicted"/>
<reference evidence="2 3" key="1">
    <citation type="submission" date="2016-10" db="EMBL/GenBank/DDBJ databases">
        <title>Genome sequence of the basidiomycete white-rot fungus Trametes pubescens.</title>
        <authorList>
            <person name="Makela M.R."/>
            <person name="Granchi Z."/>
            <person name="Peng M."/>
            <person name="De Vries R.P."/>
            <person name="Grigoriev I."/>
            <person name="Riley R."/>
            <person name="Hilden K."/>
        </authorList>
    </citation>
    <scope>NUCLEOTIDE SEQUENCE [LARGE SCALE GENOMIC DNA]</scope>
    <source>
        <strain evidence="2 3">FBCC735</strain>
    </source>
</reference>
<sequence>MGPGCKHLLTYSDTNAEQHVVARTRTYPPQVITCDTIMRAAEPAATGGHKDVLAAEQPAATRSANEPQHMLASPGMTVPS</sequence>
<organism evidence="2 3">
    <name type="scientific">Trametes pubescens</name>
    <name type="common">White-rot fungus</name>
    <dbReference type="NCBI Taxonomy" id="154538"/>
    <lineage>
        <taxon>Eukaryota</taxon>
        <taxon>Fungi</taxon>
        <taxon>Dikarya</taxon>
        <taxon>Basidiomycota</taxon>
        <taxon>Agaricomycotina</taxon>
        <taxon>Agaricomycetes</taxon>
        <taxon>Polyporales</taxon>
        <taxon>Polyporaceae</taxon>
        <taxon>Trametes</taxon>
    </lineage>
</organism>
<evidence type="ECO:0000313" key="3">
    <source>
        <dbReference type="Proteomes" id="UP000184267"/>
    </source>
</evidence>